<evidence type="ECO:0008006" key="2">
    <source>
        <dbReference type="Google" id="ProtNLM"/>
    </source>
</evidence>
<dbReference type="EMBL" id="UINC01152214">
    <property type="protein sequence ID" value="SVD46279.1"/>
    <property type="molecule type" value="Genomic_DNA"/>
</dbReference>
<name>A0A382VIE0_9ZZZZ</name>
<dbReference type="AlphaFoldDB" id="A0A382VIE0"/>
<dbReference type="InterPro" id="IPR011004">
    <property type="entry name" value="Trimer_LpxA-like_sf"/>
</dbReference>
<sequence length="63" mass="7240">MKKWKKPTIEHQKITKFGYLVEYPEELTMGTNVDIGVFTYINAHFGVEIQDDVEIGPHCSILS</sequence>
<gene>
    <name evidence="1" type="ORF">METZ01_LOCUS399133</name>
</gene>
<protein>
    <recommendedName>
        <fullName evidence="2">Acetyltransferase</fullName>
    </recommendedName>
</protein>
<dbReference type="Gene3D" id="2.160.10.10">
    <property type="entry name" value="Hexapeptide repeat proteins"/>
    <property type="match status" value="1"/>
</dbReference>
<evidence type="ECO:0000313" key="1">
    <source>
        <dbReference type="EMBL" id="SVD46279.1"/>
    </source>
</evidence>
<dbReference type="SUPFAM" id="SSF51161">
    <property type="entry name" value="Trimeric LpxA-like enzymes"/>
    <property type="match status" value="1"/>
</dbReference>
<organism evidence="1">
    <name type="scientific">marine metagenome</name>
    <dbReference type="NCBI Taxonomy" id="408172"/>
    <lineage>
        <taxon>unclassified sequences</taxon>
        <taxon>metagenomes</taxon>
        <taxon>ecological metagenomes</taxon>
    </lineage>
</organism>
<feature type="non-terminal residue" evidence="1">
    <location>
        <position position="63"/>
    </location>
</feature>
<reference evidence="1" key="1">
    <citation type="submission" date="2018-05" db="EMBL/GenBank/DDBJ databases">
        <authorList>
            <person name="Lanie J.A."/>
            <person name="Ng W.-L."/>
            <person name="Kazmierczak K.M."/>
            <person name="Andrzejewski T.M."/>
            <person name="Davidsen T.M."/>
            <person name="Wayne K.J."/>
            <person name="Tettelin H."/>
            <person name="Glass J.I."/>
            <person name="Rusch D."/>
            <person name="Podicherti R."/>
            <person name="Tsui H.-C.T."/>
            <person name="Winkler M.E."/>
        </authorList>
    </citation>
    <scope>NUCLEOTIDE SEQUENCE</scope>
</reference>
<proteinExistence type="predicted"/>
<accession>A0A382VIE0</accession>